<protein>
    <submittedName>
        <fullName evidence="1">Uncharacterized protein</fullName>
    </submittedName>
</protein>
<dbReference type="EMBL" id="GBRH01185272">
    <property type="protein sequence ID" value="JAE12624.1"/>
    <property type="molecule type" value="Transcribed_RNA"/>
</dbReference>
<reference evidence="1" key="1">
    <citation type="submission" date="2014-09" db="EMBL/GenBank/DDBJ databases">
        <authorList>
            <person name="Magalhaes I.L.F."/>
            <person name="Oliveira U."/>
            <person name="Santos F.R."/>
            <person name="Vidigal T.H.D.A."/>
            <person name="Brescovit A.D."/>
            <person name="Santos A.J."/>
        </authorList>
    </citation>
    <scope>NUCLEOTIDE SEQUENCE</scope>
    <source>
        <tissue evidence="1">Shoot tissue taken approximately 20 cm above the soil surface</tissue>
    </source>
</reference>
<reference evidence="1" key="2">
    <citation type="journal article" date="2015" name="Data Brief">
        <title>Shoot transcriptome of the giant reed, Arundo donax.</title>
        <authorList>
            <person name="Barrero R.A."/>
            <person name="Guerrero F.D."/>
            <person name="Moolhuijzen P."/>
            <person name="Goolsby J.A."/>
            <person name="Tidwell J."/>
            <person name="Bellgard S.E."/>
            <person name="Bellgard M.I."/>
        </authorList>
    </citation>
    <scope>NUCLEOTIDE SEQUENCE</scope>
    <source>
        <tissue evidence="1">Shoot tissue taken approximately 20 cm above the soil surface</tissue>
    </source>
</reference>
<dbReference type="AlphaFoldDB" id="A0A0A9FMV2"/>
<proteinExistence type="predicted"/>
<name>A0A0A9FMV2_ARUDO</name>
<sequence length="71" mass="8099">MNILSDISILSDQSCDIMGYTNITVQIIHLAPCLALYQQHLSLLLTLVKFYYFLLLCKQYLSIAILDSSKE</sequence>
<accession>A0A0A9FMV2</accession>
<organism evidence="1">
    <name type="scientific">Arundo donax</name>
    <name type="common">Giant reed</name>
    <name type="synonym">Donax arundinaceus</name>
    <dbReference type="NCBI Taxonomy" id="35708"/>
    <lineage>
        <taxon>Eukaryota</taxon>
        <taxon>Viridiplantae</taxon>
        <taxon>Streptophyta</taxon>
        <taxon>Embryophyta</taxon>
        <taxon>Tracheophyta</taxon>
        <taxon>Spermatophyta</taxon>
        <taxon>Magnoliopsida</taxon>
        <taxon>Liliopsida</taxon>
        <taxon>Poales</taxon>
        <taxon>Poaceae</taxon>
        <taxon>PACMAD clade</taxon>
        <taxon>Arundinoideae</taxon>
        <taxon>Arundineae</taxon>
        <taxon>Arundo</taxon>
    </lineage>
</organism>
<evidence type="ECO:0000313" key="1">
    <source>
        <dbReference type="EMBL" id="JAE12624.1"/>
    </source>
</evidence>